<dbReference type="Proteomes" id="UP000050482">
    <property type="component" value="Unassembled WGS sequence"/>
</dbReference>
<comment type="caution">
    <text evidence="1">The sequence shown here is derived from an EMBL/GenBank/DDBJ whole genome shotgun (WGS) entry which is preliminary data.</text>
</comment>
<dbReference type="PATRIC" id="fig|471514.4.peg.1179"/>
<name>A0A0P9CAZ5_9BACL</name>
<evidence type="ECO:0000313" key="1">
    <source>
        <dbReference type="EMBL" id="KPV42607.1"/>
    </source>
</evidence>
<keyword evidence="2" id="KW-1185">Reference proteome</keyword>
<sequence length="123" mass="13884">MAQSVMMEFARFLRDHSYTTSMWDSGYTAADSNGVCHELTKWFQQTWGQAGEFLMLWSSVNDTQFSGDSELVYLVDGRAHLIPNPFIEGDAEGFVLALAAIVEGHDHTLYSVQIKQRILYNAV</sequence>
<gene>
    <name evidence="1" type="ORF">AN477_16635</name>
</gene>
<dbReference type="AlphaFoldDB" id="A0A0P9CAZ5"/>
<accession>A0A0P9CAZ5</accession>
<organism evidence="1 2">
    <name type="scientific">Alicyclobacillus ferrooxydans</name>
    <dbReference type="NCBI Taxonomy" id="471514"/>
    <lineage>
        <taxon>Bacteria</taxon>
        <taxon>Bacillati</taxon>
        <taxon>Bacillota</taxon>
        <taxon>Bacilli</taxon>
        <taxon>Bacillales</taxon>
        <taxon>Alicyclobacillaceae</taxon>
        <taxon>Alicyclobacillus</taxon>
    </lineage>
</organism>
<dbReference type="OrthoDB" id="2376687at2"/>
<proteinExistence type="predicted"/>
<dbReference type="EMBL" id="LJCO01000072">
    <property type="protein sequence ID" value="KPV42607.1"/>
    <property type="molecule type" value="Genomic_DNA"/>
</dbReference>
<protein>
    <submittedName>
        <fullName evidence="1">Uncharacterized protein</fullName>
    </submittedName>
</protein>
<evidence type="ECO:0000313" key="2">
    <source>
        <dbReference type="Proteomes" id="UP000050482"/>
    </source>
</evidence>
<dbReference type="RefSeq" id="WP_054970300.1">
    <property type="nucleotide sequence ID" value="NZ_LJCO01000072.1"/>
</dbReference>
<reference evidence="1 2" key="1">
    <citation type="submission" date="2015-09" db="EMBL/GenBank/DDBJ databases">
        <title>Draft genome sequence of Alicyclobacillus ferrooxydans DSM 22381.</title>
        <authorList>
            <person name="Hemp J."/>
        </authorList>
    </citation>
    <scope>NUCLEOTIDE SEQUENCE [LARGE SCALE GENOMIC DNA]</scope>
    <source>
        <strain evidence="1 2">TC-34</strain>
    </source>
</reference>